<comment type="caution">
    <text evidence="1">The sequence shown here is derived from an EMBL/GenBank/DDBJ whole genome shotgun (WGS) entry which is preliminary data.</text>
</comment>
<dbReference type="EMBL" id="JAVREL010000003">
    <property type="protein sequence ID" value="MDT0342407.1"/>
    <property type="molecule type" value="Genomic_DNA"/>
</dbReference>
<reference evidence="2" key="1">
    <citation type="submission" date="2023-07" db="EMBL/GenBank/DDBJ databases">
        <title>30 novel species of actinomycetes from the DSMZ collection.</title>
        <authorList>
            <person name="Nouioui I."/>
        </authorList>
    </citation>
    <scope>NUCLEOTIDE SEQUENCE [LARGE SCALE GENOMIC DNA]</scope>
    <source>
        <strain evidence="2">DSM 44938</strain>
    </source>
</reference>
<name>A0ABU2MLC5_9ACTN</name>
<gene>
    <name evidence="1" type="ORF">RM590_07170</name>
</gene>
<proteinExistence type="predicted"/>
<keyword evidence="2" id="KW-1185">Reference proteome</keyword>
<dbReference type="RefSeq" id="WP_311703539.1">
    <property type="nucleotide sequence ID" value="NZ_JAVREL010000003.1"/>
</dbReference>
<evidence type="ECO:0000313" key="1">
    <source>
        <dbReference type="EMBL" id="MDT0342407.1"/>
    </source>
</evidence>
<protein>
    <submittedName>
        <fullName evidence="1">Uncharacterized protein</fullName>
    </submittedName>
</protein>
<dbReference type="Proteomes" id="UP001183246">
    <property type="component" value="Unassembled WGS sequence"/>
</dbReference>
<organism evidence="1 2">
    <name type="scientific">Streptomyces litchfieldiae</name>
    <dbReference type="NCBI Taxonomy" id="3075543"/>
    <lineage>
        <taxon>Bacteria</taxon>
        <taxon>Bacillati</taxon>
        <taxon>Actinomycetota</taxon>
        <taxon>Actinomycetes</taxon>
        <taxon>Kitasatosporales</taxon>
        <taxon>Streptomycetaceae</taxon>
        <taxon>Streptomyces</taxon>
    </lineage>
</organism>
<accession>A0ABU2MLC5</accession>
<evidence type="ECO:0000313" key="2">
    <source>
        <dbReference type="Proteomes" id="UP001183246"/>
    </source>
</evidence>
<sequence length="86" mass="9613">MTNTPVCAPDQSTEMDMRHDRSFQPDISYGQNMAYDCFDGVGYESRGEWTGLESGDYFFQITKINDSESGYRLSVDYAAVDTAAAD</sequence>